<dbReference type="AlphaFoldDB" id="A0A1W1DTL9"/>
<protein>
    <recommendedName>
        <fullName evidence="3">Outer-membrane lipoprotein LolB</fullName>
    </recommendedName>
</protein>
<evidence type="ECO:0008006" key="3">
    <source>
        <dbReference type="Google" id="ProtNLM"/>
    </source>
</evidence>
<name>A0A1W1DTL9_9ZZZZ</name>
<dbReference type="InterPro" id="IPR029046">
    <property type="entry name" value="LolA/LolB/LppX"/>
</dbReference>
<accession>A0A1W1DTL9</accession>
<evidence type="ECO:0000313" key="2">
    <source>
        <dbReference type="EMBL" id="SFV84709.1"/>
    </source>
</evidence>
<organism evidence="2">
    <name type="scientific">hydrothermal vent metagenome</name>
    <dbReference type="NCBI Taxonomy" id="652676"/>
    <lineage>
        <taxon>unclassified sequences</taxon>
        <taxon>metagenomes</taxon>
        <taxon>ecological metagenomes</taxon>
    </lineage>
</organism>
<dbReference type="EMBL" id="FPHX01000115">
    <property type="protein sequence ID" value="SFV84709.1"/>
    <property type="molecule type" value="Genomic_DNA"/>
</dbReference>
<sequence>MGVSTNERNQTIGFVIKVKNQDYILTLSASLGLGQASVKSNAQGLWVDGKKIESSLKQWMINEFGWYFPIHKLAPILFQHKQSIDREWHVNITSYQQINEISYPRIVRLNHLTKAIKIKLLIGKVNELK</sequence>
<gene>
    <name evidence="1" type="ORF">MNB_SUP05-6-831</name>
    <name evidence="2" type="ORF">MNB_SUP05-9-1109</name>
</gene>
<dbReference type="SUPFAM" id="SSF89392">
    <property type="entry name" value="Prokaryotic lipoproteins and lipoprotein localization factors"/>
    <property type="match status" value="1"/>
</dbReference>
<evidence type="ECO:0000313" key="1">
    <source>
        <dbReference type="EMBL" id="SFV80754.1"/>
    </source>
</evidence>
<dbReference type="EMBL" id="FPHV01000006">
    <property type="protein sequence ID" value="SFV80754.1"/>
    <property type="molecule type" value="Genomic_DNA"/>
</dbReference>
<proteinExistence type="predicted"/>
<dbReference type="Gene3D" id="2.50.20.10">
    <property type="entry name" value="Lipoprotein localisation LolA/LolB/LppX"/>
    <property type="match status" value="1"/>
</dbReference>
<reference evidence="2" key="1">
    <citation type="submission" date="2016-10" db="EMBL/GenBank/DDBJ databases">
        <authorList>
            <person name="de Groot N.N."/>
        </authorList>
    </citation>
    <scope>NUCLEOTIDE SEQUENCE</scope>
</reference>